<keyword evidence="2" id="KW-0812">Transmembrane</keyword>
<dbReference type="Proteomes" id="UP000796880">
    <property type="component" value="Unassembled WGS sequence"/>
</dbReference>
<feature type="compositionally biased region" description="Basic and acidic residues" evidence="1">
    <location>
        <begin position="137"/>
        <end position="151"/>
    </location>
</feature>
<evidence type="ECO:0000256" key="2">
    <source>
        <dbReference type="SAM" id="Phobius"/>
    </source>
</evidence>
<comment type="caution">
    <text evidence="3">The sequence shown here is derived from an EMBL/GenBank/DDBJ whole genome shotgun (WGS) entry which is preliminary data.</text>
</comment>
<gene>
    <name evidence="3" type="ORF">FNV43_RR18907</name>
</gene>
<feature type="transmembrane region" description="Helical" evidence="2">
    <location>
        <begin position="46"/>
        <end position="68"/>
    </location>
</feature>
<dbReference type="PROSITE" id="PS51257">
    <property type="entry name" value="PROKAR_LIPOPROTEIN"/>
    <property type="match status" value="1"/>
</dbReference>
<keyword evidence="4" id="KW-1185">Reference proteome</keyword>
<accession>A0A8K0GWS8</accession>
<dbReference type="EMBL" id="VOIH02000008">
    <property type="protein sequence ID" value="KAF3440623.1"/>
    <property type="molecule type" value="Genomic_DNA"/>
</dbReference>
<keyword evidence="2" id="KW-0472">Membrane</keyword>
<dbReference type="OrthoDB" id="784693at2759"/>
<sequence length="180" mass="19577">MPVNDPRAGRAFVWLVASLLFVSVAVGGGCLITYMVLPESHHTSSWLPVVGVTLVCLPWLFWFLTFVYRIVSRVFGFRVGIGSGGGVVDDHHHHRGNTSNNNVNEGGNVNDDDHQPPLGSTGDQLQFGAAGMMMNQQDHRGHGHDDDDDHHGKNKYSRSSSNSSNVSHESEMPLALSMAS</sequence>
<keyword evidence="2" id="KW-1133">Transmembrane helix</keyword>
<feature type="region of interest" description="Disordered" evidence="1">
    <location>
        <begin position="90"/>
        <end position="180"/>
    </location>
</feature>
<feature type="compositionally biased region" description="Low complexity" evidence="1">
    <location>
        <begin position="97"/>
        <end position="109"/>
    </location>
</feature>
<proteinExistence type="predicted"/>
<dbReference type="AlphaFoldDB" id="A0A8K0GWS8"/>
<dbReference type="PANTHER" id="PTHR34964:SF1">
    <property type="entry name" value="MEMBRANE LIPOPROTEIN"/>
    <property type="match status" value="1"/>
</dbReference>
<feature type="transmembrane region" description="Helical" evidence="2">
    <location>
        <begin position="12"/>
        <end position="34"/>
    </location>
</feature>
<dbReference type="PANTHER" id="PTHR34964">
    <property type="entry name" value="MEMBRANE LIPOPROTEIN-RELATED"/>
    <property type="match status" value="1"/>
</dbReference>
<evidence type="ECO:0000256" key="1">
    <source>
        <dbReference type="SAM" id="MobiDB-lite"/>
    </source>
</evidence>
<protein>
    <submittedName>
        <fullName evidence="3">Uncharacterized protein</fullName>
    </submittedName>
</protein>
<organism evidence="3 4">
    <name type="scientific">Rhamnella rubrinervis</name>
    <dbReference type="NCBI Taxonomy" id="2594499"/>
    <lineage>
        <taxon>Eukaryota</taxon>
        <taxon>Viridiplantae</taxon>
        <taxon>Streptophyta</taxon>
        <taxon>Embryophyta</taxon>
        <taxon>Tracheophyta</taxon>
        <taxon>Spermatophyta</taxon>
        <taxon>Magnoliopsida</taxon>
        <taxon>eudicotyledons</taxon>
        <taxon>Gunneridae</taxon>
        <taxon>Pentapetalae</taxon>
        <taxon>rosids</taxon>
        <taxon>fabids</taxon>
        <taxon>Rosales</taxon>
        <taxon>Rhamnaceae</taxon>
        <taxon>rhamnoid group</taxon>
        <taxon>Rhamneae</taxon>
        <taxon>Rhamnella</taxon>
    </lineage>
</organism>
<evidence type="ECO:0000313" key="4">
    <source>
        <dbReference type="Proteomes" id="UP000796880"/>
    </source>
</evidence>
<evidence type="ECO:0000313" key="3">
    <source>
        <dbReference type="EMBL" id="KAF3440623.1"/>
    </source>
</evidence>
<name>A0A8K0GWS8_9ROSA</name>
<feature type="compositionally biased region" description="Low complexity" evidence="1">
    <location>
        <begin position="157"/>
        <end position="167"/>
    </location>
</feature>
<reference evidence="3" key="1">
    <citation type="submission" date="2020-03" db="EMBL/GenBank/DDBJ databases">
        <title>A high-quality chromosome-level genome assembly of a woody plant with both climbing and erect habits, Rhamnella rubrinervis.</title>
        <authorList>
            <person name="Lu Z."/>
            <person name="Yang Y."/>
            <person name="Zhu X."/>
            <person name="Sun Y."/>
        </authorList>
    </citation>
    <scope>NUCLEOTIDE SEQUENCE</scope>
    <source>
        <strain evidence="3">BYM</strain>
        <tissue evidence="3">Leaf</tissue>
    </source>
</reference>